<organism evidence="1 2">
    <name type="scientific">Luteibaculum oceani</name>
    <dbReference type="NCBI Taxonomy" id="1294296"/>
    <lineage>
        <taxon>Bacteria</taxon>
        <taxon>Pseudomonadati</taxon>
        <taxon>Bacteroidota</taxon>
        <taxon>Flavobacteriia</taxon>
        <taxon>Flavobacteriales</taxon>
        <taxon>Luteibaculaceae</taxon>
        <taxon>Luteibaculum</taxon>
    </lineage>
</organism>
<dbReference type="Proteomes" id="UP000321168">
    <property type="component" value="Unassembled WGS sequence"/>
</dbReference>
<protein>
    <submittedName>
        <fullName evidence="1">Uncharacterized protein</fullName>
    </submittedName>
</protein>
<dbReference type="OrthoDB" id="1491333at2"/>
<dbReference type="AlphaFoldDB" id="A0A5C6URK0"/>
<keyword evidence="2" id="KW-1185">Reference proteome</keyword>
<proteinExistence type="predicted"/>
<dbReference type="RefSeq" id="WP_147015401.1">
    <property type="nucleotide sequence ID" value="NZ_VORB01000012.1"/>
</dbReference>
<dbReference type="EMBL" id="VORB01000012">
    <property type="protein sequence ID" value="TXC75629.1"/>
    <property type="molecule type" value="Genomic_DNA"/>
</dbReference>
<sequence length="290" mass="34391">MIRLLIWSLIWISSTSIEPTHPLVLFPDHVEKYPHFSNAYAQKHGIKSITIFTSKKFPDRPIYKFGQYEVLKFSTDYKFIERQTIFESLSDTLETVISWQGRDYPTRIFENTGAQWEYGIWQWKDGLPLRVDYDFYENRDARASEALLYVGNRILETTYWQQDVKGQVLTLVQHNGLGTEKGRIAINPYHRPKQFIATSVSNRRTFNYNYELAEDGRIERIQSGGRLSKQDYLFKYNENGSIKQVKVYRFDELFELVDYFYGSNGTLRSILITNPQSKEMTIKEFRYSFY</sequence>
<reference evidence="1 2" key="1">
    <citation type="submission" date="2019-08" db="EMBL/GenBank/DDBJ databases">
        <title>Genome of Luteibaculum oceani JCM 18817.</title>
        <authorList>
            <person name="Bowman J.P."/>
        </authorList>
    </citation>
    <scope>NUCLEOTIDE SEQUENCE [LARGE SCALE GENOMIC DNA]</scope>
    <source>
        <strain evidence="1 2">JCM 18817</strain>
    </source>
</reference>
<comment type="caution">
    <text evidence="1">The sequence shown here is derived from an EMBL/GenBank/DDBJ whole genome shotgun (WGS) entry which is preliminary data.</text>
</comment>
<gene>
    <name evidence="1" type="ORF">FRX97_11665</name>
</gene>
<accession>A0A5C6URK0</accession>
<name>A0A5C6URK0_9FLAO</name>
<evidence type="ECO:0000313" key="2">
    <source>
        <dbReference type="Proteomes" id="UP000321168"/>
    </source>
</evidence>
<evidence type="ECO:0000313" key="1">
    <source>
        <dbReference type="EMBL" id="TXC75629.1"/>
    </source>
</evidence>